<evidence type="ECO:0000313" key="3">
    <source>
        <dbReference type="Proteomes" id="UP000016933"/>
    </source>
</evidence>
<dbReference type="Proteomes" id="UP000016933">
    <property type="component" value="Unassembled WGS sequence"/>
</dbReference>
<evidence type="ECO:0000313" key="2">
    <source>
        <dbReference type="EMBL" id="EME47603.1"/>
    </source>
</evidence>
<reference evidence="2 3" key="2">
    <citation type="journal article" date="2012" name="PLoS Pathog.">
        <title>Diverse lifestyles and strategies of plant pathogenesis encoded in the genomes of eighteen Dothideomycetes fungi.</title>
        <authorList>
            <person name="Ohm R.A."/>
            <person name="Feau N."/>
            <person name="Henrissat B."/>
            <person name="Schoch C.L."/>
            <person name="Horwitz B.A."/>
            <person name="Barry K.W."/>
            <person name="Condon B.J."/>
            <person name="Copeland A.C."/>
            <person name="Dhillon B."/>
            <person name="Glaser F."/>
            <person name="Hesse C.N."/>
            <person name="Kosti I."/>
            <person name="LaButti K."/>
            <person name="Lindquist E.A."/>
            <person name="Lucas S."/>
            <person name="Salamov A.A."/>
            <person name="Bradshaw R.E."/>
            <person name="Ciuffetti L."/>
            <person name="Hamelin R.C."/>
            <person name="Kema G.H.J."/>
            <person name="Lawrence C."/>
            <person name="Scott J.A."/>
            <person name="Spatafora J.W."/>
            <person name="Turgeon B.G."/>
            <person name="de Wit P.J.G.M."/>
            <person name="Zhong S."/>
            <person name="Goodwin S.B."/>
            <person name="Grigoriev I.V."/>
        </authorList>
    </citation>
    <scope>NUCLEOTIDE SEQUENCE [LARGE SCALE GENOMIC DNA]</scope>
    <source>
        <strain evidence="3">NZE10 / CBS 128990</strain>
    </source>
</reference>
<reference evidence="3" key="1">
    <citation type="journal article" date="2012" name="PLoS Genet.">
        <title>The genomes of the fungal plant pathogens Cladosporium fulvum and Dothistroma septosporum reveal adaptation to different hosts and lifestyles but also signatures of common ancestry.</title>
        <authorList>
            <person name="de Wit P.J.G.M."/>
            <person name="van der Burgt A."/>
            <person name="Oekmen B."/>
            <person name="Stergiopoulos I."/>
            <person name="Abd-Elsalam K.A."/>
            <person name="Aerts A.L."/>
            <person name="Bahkali A.H."/>
            <person name="Beenen H.G."/>
            <person name="Chettri P."/>
            <person name="Cox M.P."/>
            <person name="Datema E."/>
            <person name="de Vries R.P."/>
            <person name="Dhillon B."/>
            <person name="Ganley A.R."/>
            <person name="Griffiths S.A."/>
            <person name="Guo Y."/>
            <person name="Hamelin R.C."/>
            <person name="Henrissat B."/>
            <person name="Kabir M.S."/>
            <person name="Jashni M.K."/>
            <person name="Kema G."/>
            <person name="Klaubauf S."/>
            <person name="Lapidus A."/>
            <person name="Levasseur A."/>
            <person name="Lindquist E."/>
            <person name="Mehrabi R."/>
            <person name="Ohm R.A."/>
            <person name="Owen T.J."/>
            <person name="Salamov A."/>
            <person name="Schwelm A."/>
            <person name="Schijlen E."/>
            <person name="Sun H."/>
            <person name="van den Burg H.A."/>
            <person name="van Ham R.C.H.J."/>
            <person name="Zhang S."/>
            <person name="Goodwin S.B."/>
            <person name="Grigoriev I.V."/>
            <person name="Collemare J."/>
            <person name="Bradshaw R.E."/>
        </authorList>
    </citation>
    <scope>NUCLEOTIDE SEQUENCE [LARGE SCALE GENOMIC DNA]</scope>
    <source>
        <strain evidence="3">NZE10 / CBS 128990</strain>
    </source>
</reference>
<proteinExistence type="predicted"/>
<feature type="compositionally biased region" description="Basic and acidic residues" evidence="1">
    <location>
        <begin position="38"/>
        <end position="48"/>
    </location>
</feature>
<dbReference type="STRING" id="675120.N1PXA9"/>
<feature type="region of interest" description="Disordered" evidence="1">
    <location>
        <begin position="123"/>
        <end position="152"/>
    </location>
</feature>
<accession>N1PXA9</accession>
<dbReference type="EMBL" id="KB446536">
    <property type="protein sequence ID" value="EME47603.1"/>
    <property type="molecule type" value="Genomic_DNA"/>
</dbReference>
<feature type="compositionally biased region" description="Basic and acidic residues" evidence="1">
    <location>
        <begin position="369"/>
        <end position="378"/>
    </location>
</feature>
<dbReference type="AlphaFoldDB" id="N1PXA9"/>
<feature type="compositionally biased region" description="Polar residues" evidence="1">
    <location>
        <begin position="10"/>
        <end position="21"/>
    </location>
</feature>
<gene>
    <name evidence="2" type="ORF">DOTSEDRAFT_41978</name>
</gene>
<evidence type="ECO:0000256" key="1">
    <source>
        <dbReference type="SAM" id="MobiDB-lite"/>
    </source>
</evidence>
<dbReference type="HOGENOM" id="CLU_289380_0_0_1"/>
<keyword evidence="3" id="KW-1185">Reference proteome</keyword>
<organism evidence="2 3">
    <name type="scientific">Dothistroma septosporum (strain NZE10 / CBS 128990)</name>
    <name type="common">Red band needle blight fungus</name>
    <name type="synonym">Mycosphaerella pini</name>
    <dbReference type="NCBI Taxonomy" id="675120"/>
    <lineage>
        <taxon>Eukaryota</taxon>
        <taxon>Fungi</taxon>
        <taxon>Dikarya</taxon>
        <taxon>Ascomycota</taxon>
        <taxon>Pezizomycotina</taxon>
        <taxon>Dothideomycetes</taxon>
        <taxon>Dothideomycetidae</taxon>
        <taxon>Mycosphaerellales</taxon>
        <taxon>Mycosphaerellaceae</taxon>
        <taxon>Dothistroma</taxon>
    </lineage>
</organism>
<feature type="region of interest" description="Disordered" evidence="1">
    <location>
        <begin position="880"/>
        <end position="1003"/>
    </location>
</feature>
<feature type="compositionally biased region" description="Pro residues" evidence="1">
    <location>
        <begin position="936"/>
        <end position="947"/>
    </location>
</feature>
<feature type="region of interest" description="Disordered" evidence="1">
    <location>
        <begin position="351"/>
        <end position="523"/>
    </location>
</feature>
<feature type="compositionally biased region" description="Low complexity" evidence="1">
    <location>
        <begin position="484"/>
        <end position="497"/>
    </location>
</feature>
<evidence type="ECO:0008006" key="4">
    <source>
        <dbReference type="Google" id="ProtNLM"/>
    </source>
</evidence>
<dbReference type="OrthoDB" id="1749473at2759"/>
<dbReference type="OMA" id="WPQATKH"/>
<feature type="compositionally biased region" description="Polar residues" evidence="1">
    <location>
        <begin position="413"/>
        <end position="423"/>
    </location>
</feature>
<feature type="region of interest" description="Disordered" evidence="1">
    <location>
        <begin position="1"/>
        <end position="66"/>
    </location>
</feature>
<sequence length="1003" mass="107421">MDTPAETRTRNASNTRSQTTLDGPYPDLRSKRKSLRLRPTEDSDRQHVAEPPSPLKENRPELRRAGSSKMSLFNLFSKPKVEKLRGYAESGFDVPPVPLRAMSNVDAMVSRTDVVVRIQSVDSLPSRARPTSSKSYAARSARHTPTEAPPSLIRSFDPPSLFKVWPQATKHGVLEVSTMSPEMVLSKPARGRISSGFFTPHAEPLSLNIASHRGNVESRTAVIPTVNHAASGSLANHNIPKKLVVLVTSGVLLQYSETGANDRMPEKVLQLGKDSAAYASDLIPGRHHVLQIAQQVDQYGSMPSSHHSLLSRFSLRNHAARRTTNNLLLVMPDAQELGEWMSVIRKEIEIQGGKRARSTSGASCSSKPVHGDSTKLELTKALSQSRRCQIKRSPEGPATITNPSSDRSEPLPSHSSGQVQSQKKGPLDTTRAKVTEIDLLASPGAEARPSRPRATSDTASDGSSTAVSVDQQNLDKLRNSARQSHTSTVATSVTGASRTNSMSSSPPPEKARDSPDVPFKSPVRSLSSYSLVNRRLAAIPSLRGVPTLPATKSDSITTAVQQMADSVGSALDFPVTGRDPPLMEPTTLLTKDRLSVTQSVPNLKARSIEDAGRNSKFRPPCAANVRPRPESFLADLPDPSAWSVKATVIAHTVPVYGALGTKATRTAADGSVPTYSHQSRPLRSGANSFSLPLRVNPISPIPAHPQRLVDRSGHRLLSPIPAVQCLTAKVEFTALPKMQRKPVPSGVEGASPIHVCPKPARSTTARLSLFPKAFMTPHAAMPPQVEAVRRSSSAHALAAYAQPQATNAKLARPNSLQIRTICAPVLTSKRNAGPTPAQPRLTPTMPIRSLKPSRSVVITEASPSTVPEEPFSFATEKLQDEASDKATPLPSTPPEGALPPLSGFRPPSRTRNITRKSSRTSLPDMCFGIPLAGLGPPAPPPQAPVPEIPSGSRPSSRHTNSRLSMTRSGTPIGVASGDFQDERMVRSPSPAVMGLGIQVGGAN</sequence>
<name>N1PXA9_DOTSN</name>
<protein>
    <recommendedName>
        <fullName evidence="4">PH domain-containing protein</fullName>
    </recommendedName>
</protein>
<dbReference type="eggNOG" id="ENOG502S4CD">
    <property type="taxonomic scope" value="Eukaryota"/>
</dbReference>
<feature type="compositionally biased region" description="Low complexity" evidence="1">
    <location>
        <begin position="455"/>
        <end position="470"/>
    </location>
</feature>